<reference evidence="6" key="1">
    <citation type="submission" date="2021-06" db="EMBL/GenBank/DDBJ databases">
        <authorList>
            <person name="Kallberg Y."/>
            <person name="Tangrot J."/>
            <person name="Rosling A."/>
        </authorList>
    </citation>
    <scope>NUCLEOTIDE SEQUENCE</scope>
    <source>
        <strain evidence="6">BR232B</strain>
    </source>
</reference>
<dbReference type="Pfam" id="PF00487">
    <property type="entry name" value="FA_desaturase"/>
    <property type="match status" value="1"/>
</dbReference>
<evidence type="ECO:0000256" key="4">
    <source>
        <dbReference type="SAM" id="Phobius"/>
    </source>
</evidence>
<dbReference type="SUPFAM" id="SSF55856">
    <property type="entry name" value="Cytochrome b5-like heme/steroid binding domain"/>
    <property type="match status" value="1"/>
</dbReference>
<gene>
    <name evidence="6" type="ORF">PBRASI_LOCUS4604</name>
</gene>
<protein>
    <submittedName>
        <fullName evidence="6">4993_t:CDS:1</fullName>
    </submittedName>
</protein>
<dbReference type="InterPro" id="IPR036400">
    <property type="entry name" value="Cyt_B5-like_heme/steroid_sf"/>
</dbReference>
<feature type="transmembrane region" description="Helical" evidence="4">
    <location>
        <begin position="255"/>
        <end position="279"/>
    </location>
</feature>
<dbReference type="PANTHER" id="PTHR19353">
    <property type="entry name" value="FATTY ACID DESATURASE 2"/>
    <property type="match status" value="1"/>
</dbReference>
<dbReference type="PIRSF" id="PIRSF015921">
    <property type="entry name" value="FA_sphinglp_des"/>
    <property type="match status" value="1"/>
</dbReference>
<dbReference type="Gene3D" id="3.10.120.10">
    <property type="entry name" value="Cytochrome b5-like heme/steroid binding domain"/>
    <property type="match status" value="1"/>
</dbReference>
<dbReference type="GO" id="GO:0020037">
    <property type="term" value="F:heme binding"/>
    <property type="evidence" value="ECO:0007669"/>
    <property type="project" value="InterPro"/>
</dbReference>
<dbReference type="AlphaFoldDB" id="A0A9N9FLI1"/>
<dbReference type="GO" id="GO:0016020">
    <property type="term" value="C:membrane"/>
    <property type="evidence" value="ECO:0007669"/>
    <property type="project" value="TreeGrafter"/>
</dbReference>
<dbReference type="GO" id="GO:0046872">
    <property type="term" value="F:metal ion binding"/>
    <property type="evidence" value="ECO:0007669"/>
    <property type="project" value="UniProtKB-KW"/>
</dbReference>
<dbReference type="Proteomes" id="UP000789739">
    <property type="component" value="Unassembled WGS sequence"/>
</dbReference>
<keyword evidence="4" id="KW-0812">Transmembrane</keyword>
<dbReference type="InterPro" id="IPR018506">
    <property type="entry name" value="Cyt_B5_heme-BS"/>
</dbReference>
<dbReference type="FunFam" id="3.10.120.10:FF:000007">
    <property type="entry name" value="Sulfite oxidase, mitochondrial"/>
    <property type="match status" value="1"/>
</dbReference>
<feature type="transmembrane region" description="Helical" evidence="4">
    <location>
        <begin position="318"/>
        <end position="338"/>
    </location>
</feature>
<evidence type="ECO:0000256" key="1">
    <source>
        <dbReference type="ARBA" id="ARBA00022617"/>
    </source>
</evidence>
<sequence length="453" mass="52520">MITSPEIPNSSLKTFTWEELSKHNTPDDAYVAVRGSVYDITNFINRHPGGEDVLLMVAGKDATQIFETYHELGKVDLTLKKYYIGALISNELPVFPDQGDFHKTVKKRVEDYFHKNQLDPKNTPFVWIRYAWIYGLLIGSYYAQYYVPFISDQISLQVLLAIALGFACAQVGLNPLHDASHFAVTHNPWVWKLLGATHDFLNGSSFLVWEYQHFIGHHVYTNIADADPDIVTGDPDIRRIKPSQRWFFHYVNQHIFIPLIYGLLAFKVRIQDILILYVYKSNDRIRVNRLTSWHTFAFWGGKAFFILYRILVPMLFHSAWKVLTLLVIADFTASYWLACSFQANHVVDEVEWPLPDASGVVQKDWAEMQVITTQDYAHDSAFWTSIVGSLNFQAVHHLFPQISQHHYYLIAPIVKETCAEYGIRYYYKDTFWEAFGSHIEHLRKMGQPPNKLD</sequence>
<feature type="transmembrane region" description="Helical" evidence="4">
    <location>
        <begin position="127"/>
        <end position="147"/>
    </location>
</feature>
<dbReference type="PROSITE" id="PS00191">
    <property type="entry name" value="CYTOCHROME_B5_1"/>
    <property type="match status" value="1"/>
</dbReference>
<dbReference type="SMART" id="SM01117">
    <property type="entry name" value="Cyt-b5"/>
    <property type="match status" value="1"/>
</dbReference>
<feature type="domain" description="Cytochrome b5 heme-binding" evidence="5">
    <location>
        <begin position="12"/>
        <end position="88"/>
    </location>
</feature>
<dbReference type="InterPro" id="IPR005804">
    <property type="entry name" value="FA_desaturase_dom"/>
</dbReference>
<evidence type="ECO:0000259" key="5">
    <source>
        <dbReference type="PROSITE" id="PS50255"/>
    </source>
</evidence>
<dbReference type="PROSITE" id="PS50255">
    <property type="entry name" value="CYTOCHROME_B5_2"/>
    <property type="match status" value="1"/>
</dbReference>
<evidence type="ECO:0000313" key="6">
    <source>
        <dbReference type="EMBL" id="CAG8541355.1"/>
    </source>
</evidence>
<dbReference type="InterPro" id="IPR012171">
    <property type="entry name" value="Fatty_acid_desaturase"/>
</dbReference>
<dbReference type="CDD" id="cd03506">
    <property type="entry name" value="Delta6-FADS-like"/>
    <property type="match status" value="1"/>
</dbReference>
<dbReference type="PRINTS" id="PR00363">
    <property type="entry name" value="CYTOCHROMEB5"/>
</dbReference>
<dbReference type="OrthoDB" id="260519at2759"/>
<dbReference type="Pfam" id="PF00173">
    <property type="entry name" value="Cyt-b5"/>
    <property type="match status" value="1"/>
</dbReference>
<feature type="transmembrane region" description="Helical" evidence="4">
    <location>
        <begin position="291"/>
        <end position="312"/>
    </location>
</feature>
<name>A0A9N9FLI1_9GLOM</name>
<evidence type="ECO:0000313" key="7">
    <source>
        <dbReference type="Proteomes" id="UP000789739"/>
    </source>
</evidence>
<dbReference type="PANTHER" id="PTHR19353:SF19">
    <property type="entry name" value="DELTA(5) FATTY ACID DESATURASE C-RELATED"/>
    <property type="match status" value="1"/>
</dbReference>
<proteinExistence type="predicted"/>
<organism evidence="6 7">
    <name type="scientific">Paraglomus brasilianum</name>
    <dbReference type="NCBI Taxonomy" id="144538"/>
    <lineage>
        <taxon>Eukaryota</taxon>
        <taxon>Fungi</taxon>
        <taxon>Fungi incertae sedis</taxon>
        <taxon>Mucoromycota</taxon>
        <taxon>Glomeromycotina</taxon>
        <taxon>Glomeromycetes</taxon>
        <taxon>Paraglomerales</taxon>
        <taxon>Paraglomeraceae</taxon>
        <taxon>Paraglomus</taxon>
    </lineage>
</organism>
<dbReference type="GO" id="GO:0042759">
    <property type="term" value="P:long-chain fatty acid biosynthetic process"/>
    <property type="evidence" value="ECO:0007669"/>
    <property type="project" value="UniProtKB-ARBA"/>
</dbReference>
<dbReference type="EMBL" id="CAJVPI010000487">
    <property type="protein sequence ID" value="CAG8541355.1"/>
    <property type="molecule type" value="Genomic_DNA"/>
</dbReference>
<keyword evidence="2" id="KW-0479">Metal-binding</keyword>
<comment type="caution">
    <text evidence="6">The sequence shown here is derived from an EMBL/GenBank/DDBJ whole genome shotgun (WGS) entry which is preliminary data.</text>
</comment>
<dbReference type="GO" id="GO:0016717">
    <property type="term" value="F:oxidoreductase activity, acting on paired donors, with oxidation of a pair of donors resulting in the reduction of molecular oxygen to two molecules of water"/>
    <property type="evidence" value="ECO:0007669"/>
    <property type="project" value="TreeGrafter"/>
</dbReference>
<dbReference type="InterPro" id="IPR001199">
    <property type="entry name" value="Cyt_B5-like_heme/steroid-bd"/>
</dbReference>
<keyword evidence="1" id="KW-0349">Heme</keyword>
<keyword evidence="3" id="KW-0408">Iron</keyword>
<keyword evidence="4" id="KW-0472">Membrane</keyword>
<accession>A0A9N9FLI1</accession>
<feature type="transmembrane region" description="Helical" evidence="4">
    <location>
        <begin position="154"/>
        <end position="173"/>
    </location>
</feature>
<keyword evidence="4" id="KW-1133">Transmembrane helix</keyword>
<evidence type="ECO:0000256" key="2">
    <source>
        <dbReference type="ARBA" id="ARBA00022723"/>
    </source>
</evidence>
<evidence type="ECO:0000256" key="3">
    <source>
        <dbReference type="ARBA" id="ARBA00023004"/>
    </source>
</evidence>
<dbReference type="GO" id="GO:0006636">
    <property type="term" value="P:unsaturated fatty acid biosynthetic process"/>
    <property type="evidence" value="ECO:0007669"/>
    <property type="project" value="UniProtKB-ARBA"/>
</dbReference>
<keyword evidence="7" id="KW-1185">Reference proteome</keyword>